<protein>
    <submittedName>
        <fullName evidence="1">Uncharacterized protein</fullName>
    </submittedName>
</protein>
<dbReference type="Proteomes" id="UP000008630">
    <property type="component" value="Chromosome"/>
</dbReference>
<evidence type="ECO:0000313" key="2">
    <source>
        <dbReference type="Proteomes" id="UP000008630"/>
    </source>
</evidence>
<dbReference type="EMBL" id="CP002352">
    <property type="protein sequence ID" value="ADV44180.1"/>
    <property type="molecule type" value="Genomic_DNA"/>
</dbReference>
<reference key="1">
    <citation type="submission" date="2010-11" db="EMBL/GenBank/DDBJ databases">
        <title>The complete genome of Bacteroides helcogenes P 36-108.</title>
        <authorList>
            <consortium name="US DOE Joint Genome Institute (JGI-PGF)"/>
            <person name="Lucas S."/>
            <person name="Copeland A."/>
            <person name="Lapidus A."/>
            <person name="Bruce D."/>
            <person name="Goodwin L."/>
            <person name="Pitluck S."/>
            <person name="Kyrpides N."/>
            <person name="Mavromatis K."/>
            <person name="Ivanova N."/>
            <person name="Zeytun A."/>
            <person name="Brettin T."/>
            <person name="Detter J.C."/>
            <person name="Tapia R."/>
            <person name="Han C."/>
            <person name="Land M."/>
            <person name="Hauser L."/>
            <person name="Markowitz V."/>
            <person name="Cheng J.-F."/>
            <person name="Hugenholtz P."/>
            <person name="Woyke T."/>
            <person name="Wu D."/>
            <person name="Gronow S."/>
            <person name="Wellnitz S."/>
            <person name="Brambilla E."/>
            <person name="Klenk H.-P."/>
            <person name="Eisen J.A."/>
        </authorList>
    </citation>
    <scope>NUCLEOTIDE SEQUENCE</scope>
    <source>
        <strain>P 36-108</strain>
    </source>
</reference>
<organism evidence="1 2">
    <name type="scientific">Bacteroides helcogenes (strain ATCC 35417 / DSM 20613 / JCM 6297 / CCUG 15421 / P 36-108)</name>
    <dbReference type="NCBI Taxonomy" id="693979"/>
    <lineage>
        <taxon>Bacteria</taxon>
        <taxon>Pseudomonadati</taxon>
        <taxon>Bacteroidota</taxon>
        <taxon>Bacteroidia</taxon>
        <taxon>Bacteroidales</taxon>
        <taxon>Bacteroidaceae</taxon>
        <taxon>Bacteroides</taxon>
    </lineage>
</organism>
<evidence type="ECO:0000313" key="1">
    <source>
        <dbReference type="EMBL" id="ADV44180.1"/>
    </source>
</evidence>
<dbReference type="AlphaFoldDB" id="E6SSU9"/>
<accession>E6SSU9</accession>
<gene>
    <name evidence="1" type="ordered locus">Bache_2211</name>
</gene>
<dbReference type="STRING" id="693979.Bache_2211"/>
<name>E6SSU9_BACT6</name>
<dbReference type="KEGG" id="bhl:Bache_2211"/>
<proteinExistence type="predicted"/>
<keyword evidence="2" id="KW-1185">Reference proteome</keyword>
<dbReference type="HOGENOM" id="CLU_3132555_0_0_10"/>
<sequence>MALVNGSNSPNIVIWHFLLMNHYSPYEDKTDDYFYQSGNFYRLMTEDKQ</sequence>
<reference evidence="1 2" key="2">
    <citation type="journal article" date="2011" name="Stand. Genomic Sci.">
        <title>Complete genome sequence of Bacteroides helcogenes type strain (P 36-108).</title>
        <authorList>
            <person name="Pati A."/>
            <person name="Gronow S."/>
            <person name="Zeytun A."/>
            <person name="Lapidus A."/>
            <person name="Nolan M."/>
            <person name="Hammon N."/>
            <person name="Deshpande S."/>
            <person name="Cheng J.F."/>
            <person name="Tapia R."/>
            <person name="Han C."/>
            <person name="Goodwin L."/>
            <person name="Pitluck S."/>
            <person name="Liolios K."/>
            <person name="Pagani I."/>
            <person name="Ivanova N."/>
            <person name="Mavromatis K."/>
            <person name="Chen A."/>
            <person name="Palaniappan K."/>
            <person name="Land M."/>
            <person name="Hauser L."/>
            <person name="Chang Y.J."/>
            <person name="Jeffries C.D."/>
            <person name="Detter J.C."/>
            <person name="Brambilla E."/>
            <person name="Rohde M."/>
            <person name="Goker M."/>
            <person name="Woyke T."/>
            <person name="Bristow J."/>
            <person name="Eisen J.A."/>
            <person name="Markowitz V."/>
            <person name="Hugenholtz P."/>
            <person name="Kyrpides N.C."/>
            <person name="Klenk H.P."/>
            <person name="Lucas S."/>
        </authorList>
    </citation>
    <scope>NUCLEOTIDE SEQUENCE [LARGE SCALE GENOMIC DNA]</scope>
    <source>
        <strain evidence="2">ATCC 35417 / DSM 20613 / JCM 6297 / CCUG 15421 / P 36-108</strain>
    </source>
</reference>